<gene>
    <name evidence="1" type="ORF">LX97_02123</name>
</gene>
<dbReference type="Pfam" id="PF11294">
    <property type="entry name" value="DUF3095"/>
    <property type="match status" value="1"/>
</dbReference>
<protein>
    <recommendedName>
        <fullName evidence="3">DUF3095 domain-containing protein</fullName>
    </recommendedName>
</protein>
<organism evidence="1 2">
    <name type="scientific">Nonlabens dokdonensis</name>
    <dbReference type="NCBI Taxonomy" id="328515"/>
    <lineage>
        <taxon>Bacteria</taxon>
        <taxon>Pseudomonadati</taxon>
        <taxon>Bacteroidota</taxon>
        <taxon>Flavobacteriia</taxon>
        <taxon>Flavobacteriales</taxon>
        <taxon>Flavobacteriaceae</taxon>
        <taxon>Nonlabens</taxon>
    </lineage>
</organism>
<dbReference type="InterPro" id="IPR021445">
    <property type="entry name" value="DUF3095"/>
</dbReference>
<evidence type="ECO:0008006" key="3">
    <source>
        <dbReference type="Google" id="ProtNLM"/>
    </source>
</evidence>
<dbReference type="Proteomes" id="UP000248584">
    <property type="component" value="Unassembled WGS sequence"/>
</dbReference>
<evidence type="ECO:0000313" key="1">
    <source>
        <dbReference type="EMBL" id="PZX39766.1"/>
    </source>
</evidence>
<keyword evidence="2" id="KW-1185">Reference proteome</keyword>
<proteinExistence type="predicted"/>
<comment type="caution">
    <text evidence="1">The sequence shown here is derived from an EMBL/GenBank/DDBJ whole genome shotgun (WGS) entry which is preliminary data.</text>
</comment>
<accession>A0ABX5PXD2</accession>
<dbReference type="RefSeq" id="WP_201764097.1">
    <property type="nucleotide sequence ID" value="NZ_QKZR01000003.1"/>
</dbReference>
<reference evidence="1 2" key="1">
    <citation type="submission" date="2018-06" db="EMBL/GenBank/DDBJ databases">
        <title>Genomic Encyclopedia of Archaeal and Bacterial Type Strains, Phase II (KMG-II): from individual species to whole genera.</title>
        <authorList>
            <person name="Goeker M."/>
        </authorList>
    </citation>
    <scope>NUCLEOTIDE SEQUENCE [LARGE SCALE GENOMIC DNA]</scope>
    <source>
        <strain evidence="1 2">DSM 17205</strain>
    </source>
</reference>
<name>A0ABX5PXD2_9FLAO</name>
<evidence type="ECO:0000313" key="2">
    <source>
        <dbReference type="Proteomes" id="UP000248584"/>
    </source>
</evidence>
<sequence>MILANCCEDSKGKYVSLSMQSTHHTFYQDLHLHYGKLHELVADEQVFSKVPDSWNIIVTDVENSTKAISEGKQQVVNLAATGSIVACLNISREAGIEIPFFFGGDGATIIVPDEILEECLFALQLHQERCSISFEFYLRVGHRKVGAMIENGGSLKILKYKRNDLHIMPIILGDALQMAEDAIKSNKQEITAKDLPYNLNLEGMECKWDKIKPPRNENEILTLIIQATTVAHQSKVYSKVLKKIDEIYGEDVIRHPITAKRLKMVHKLSRLKDEVKMKFDQITTTKLAASWWRTVMGSWFTKYTSSGRNYLNDLIQLTETLLLDGAINTVISGKQSQREQLLDYLDRLEDNGSIVYGFYCSTSSILSCFVTAIDDYHIHFLDGDNGGYTQASKVLKPKLRRQQLSE</sequence>
<dbReference type="EMBL" id="QKZR01000003">
    <property type="protein sequence ID" value="PZX39766.1"/>
    <property type="molecule type" value="Genomic_DNA"/>
</dbReference>